<evidence type="ECO:0000313" key="5">
    <source>
        <dbReference type="Proteomes" id="UP001202961"/>
    </source>
</evidence>
<keyword evidence="2" id="KW-0472">Membrane</keyword>
<dbReference type="EMBL" id="JAMQBK010000145">
    <property type="protein sequence ID" value="MCM2375229.1"/>
    <property type="molecule type" value="Genomic_DNA"/>
</dbReference>
<organism evidence="4 5">
    <name type="scientific">Aporhodopirellula aestuarii</name>
    <dbReference type="NCBI Taxonomy" id="2950107"/>
    <lineage>
        <taxon>Bacteria</taxon>
        <taxon>Pseudomonadati</taxon>
        <taxon>Planctomycetota</taxon>
        <taxon>Planctomycetia</taxon>
        <taxon>Pirellulales</taxon>
        <taxon>Pirellulaceae</taxon>
        <taxon>Aporhodopirellula</taxon>
    </lineage>
</organism>
<evidence type="ECO:0000313" key="4">
    <source>
        <dbReference type="EMBL" id="MCM2375229.1"/>
    </source>
</evidence>
<dbReference type="NCBIfam" id="TIGR04294">
    <property type="entry name" value="pre_pil_HX9DG"/>
    <property type="match status" value="1"/>
</dbReference>
<dbReference type="InterPro" id="IPR011453">
    <property type="entry name" value="DUF1559"/>
</dbReference>
<keyword evidence="2" id="KW-0812">Transmembrane</keyword>
<sequence length="397" mass="42764">MSQREVSMHQSQFEPPSSTPRRSTERTAERRRTTNHLRHLPRYRRVAFTLIELLVVIAIIGMLVGLLLPAVQAAREAARRMSCSNNLRQIGLAAQNYHAAYQRFPAGYISHPTRDGSAPASVMMDPITWDAGPGWGWGAGLLPFAEATAVSDGLRFDQPIWSTANQAAVAATLPMFLCPSATGGDEPFDVQDQAGNSLVIGGQTVRLGRSHYVASHGQESCWGECGSAATGEVFTNIYTSTTHIVAINGDAGNVADGPFFRNSKTRFRDVLDGTSNTIFFGEHSSALSDKTWAGVVPGAFTHPRFTSPENGADAAATLTLVHAGPSGGELDITGSPIIHPVNFPTYHVGQMFAEHPGGGYVCLGDGSVRFVTNFIDLFLWAELSSMNEGESIDWEKL</sequence>
<keyword evidence="5" id="KW-1185">Reference proteome</keyword>
<accession>A0ABT0UDU9</accession>
<feature type="region of interest" description="Disordered" evidence="1">
    <location>
        <begin position="1"/>
        <end position="36"/>
    </location>
</feature>
<dbReference type="Pfam" id="PF07596">
    <property type="entry name" value="SBP_bac_10"/>
    <property type="match status" value="1"/>
</dbReference>
<dbReference type="NCBIfam" id="TIGR02532">
    <property type="entry name" value="IV_pilin_GFxxxE"/>
    <property type="match status" value="1"/>
</dbReference>
<dbReference type="InterPro" id="IPR045584">
    <property type="entry name" value="Pilin-like"/>
</dbReference>
<feature type="compositionally biased region" description="Basic and acidic residues" evidence="1">
    <location>
        <begin position="22"/>
        <end position="32"/>
    </location>
</feature>
<reference evidence="4 5" key="1">
    <citation type="journal article" date="2022" name="Syst. Appl. Microbiol.">
        <title>Rhodopirellula aestuarii sp. nov., a novel member of the genus Rhodopirellula isolated from brackish sediments collected in the Tagus River estuary, Portugal.</title>
        <authorList>
            <person name="Vitorino I.R."/>
            <person name="Klimek D."/>
            <person name="Calusinska M."/>
            <person name="Lobo-da-Cunha A."/>
            <person name="Vasconcelos V."/>
            <person name="Lage O.M."/>
        </authorList>
    </citation>
    <scope>NUCLEOTIDE SEQUENCE [LARGE SCALE GENOMIC DNA]</scope>
    <source>
        <strain evidence="4 5">ICT_H3.1</strain>
    </source>
</reference>
<name>A0ABT0UDU9_9BACT</name>
<dbReference type="Proteomes" id="UP001202961">
    <property type="component" value="Unassembled WGS sequence"/>
</dbReference>
<feature type="compositionally biased region" description="Polar residues" evidence="1">
    <location>
        <begin position="1"/>
        <end position="13"/>
    </location>
</feature>
<dbReference type="InterPro" id="IPR027558">
    <property type="entry name" value="Pre_pil_HX9DG_C"/>
</dbReference>
<gene>
    <name evidence="4" type="ORF">NB063_31795</name>
</gene>
<dbReference type="SUPFAM" id="SSF54523">
    <property type="entry name" value="Pili subunits"/>
    <property type="match status" value="1"/>
</dbReference>
<keyword evidence="2" id="KW-1133">Transmembrane helix</keyword>
<feature type="transmembrane region" description="Helical" evidence="2">
    <location>
        <begin position="46"/>
        <end position="71"/>
    </location>
</feature>
<comment type="caution">
    <text evidence="4">The sequence shown here is derived from an EMBL/GenBank/DDBJ whole genome shotgun (WGS) entry which is preliminary data.</text>
</comment>
<dbReference type="Gene3D" id="3.30.700.10">
    <property type="entry name" value="Glycoprotein, Type 4 Pilin"/>
    <property type="match status" value="1"/>
</dbReference>
<dbReference type="InterPro" id="IPR012902">
    <property type="entry name" value="N_methyl_site"/>
</dbReference>
<dbReference type="PANTHER" id="PTHR30093:SF2">
    <property type="entry name" value="TYPE II SECRETION SYSTEM PROTEIN H"/>
    <property type="match status" value="1"/>
</dbReference>
<dbReference type="RefSeq" id="WP_250933836.1">
    <property type="nucleotide sequence ID" value="NZ_JAMQBK010000145.1"/>
</dbReference>
<evidence type="ECO:0000259" key="3">
    <source>
        <dbReference type="Pfam" id="PF07596"/>
    </source>
</evidence>
<dbReference type="PANTHER" id="PTHR30093">
    <property type="entry name" value="GENERAL SECRETION PATHWAY PROTEIN G"/>
    <property type="match status" value="1"/>
</dbReference>
<feature type="domain" description="DUF1559" evidence="3">
    <location>
        <begin position="72"/>
        <end position="376"/>
    </location>
</feature>
<evidence type="ECO:0000256" key="2">
    <source>
        <dbReference type="SAM" id="Phobius"/>
    </source>
</evidence>
<evidence type="ECO:0000256" key="1">
    <source>
        <dbReference type="SAM" id="MobiDB-lite"/>
    </source>
</evidence>
<protein>
    <submittedName>
        <fullName evidence="4">DUF1559 domain-containing protein</fullName>
    </submittedName>
</protein>
<proteinExistence type="predicted"/>